<accession>Q4RAD8</accession>
<reference evidence="2" key="1">
    <citation type="journal article" date="2004" name="Nature">
        <title>Genome duplication in the teleost fish Tetraodon nigroviridis reveals the early vertebrate proto-karyotype.</title>
        <authorList>
            <person name="Jaillon O."/>
            <person name="Aury J.-M."/>
            <person name="Brunet F."/>
            <person name="Petit J.-L."/>
            <person name="Stange-Thomann N."/>
            <person name="Mauceli E."/>
            <person name="Bouneau L."/>
            <person name="Fischer C."/>
            <person name="Ozouf-Costaz C."/>
            <person name="Bernot A."/>
            <person name="Nicaud S."/>
            <person name="Jaffe D."/>
            <person name="Fisher S."/>
            <person name="Lutfalla G."/>
            <person name="Dossat C."/>
            <person name="Segurens B."/>
            <person name="Dasilva C."/>
            <person name="Salanoubat M."/>
            <person name="Levy M."/>
            <person name="Boudet N."/>
            <person name="Castellano S."/>
            <person name="Anthouard V."/>
            <person name="Jubin C."/>
            <person name="Castelli V."/>
            <person name="Katinka M."/>
            <person name="Vacherie B."/>
            <person name="Biemont C."/>
            <person name="Skalli Z."/>
            <person name="Cattolico L."/>
            <person name="Poulain J."/>
            <person name="De Berardinis V."/>
            <person name="Cruaud C."/>
            <person name="Duprat S."/>
            <person name="Brottier P."/>
            <person name="Coutanceau J.-P."/>
            <person name="Gouzy J."/>
            <person name="Parra G."/>
            <person name="Lardier G."/>
            <person name="Chapple C."/>
            <person name="McKernan K.J."/>
            <person name="McEwan P."/>
            <person name="Bosak S."/>
            <person name="Kellis M."/>
            <person name="Volff J.-N."/>
            <person name="Guigo R."/>
            <person name="Zody M.C."/>
            <person name="Mesirov J."/>
            <person name="Lindblad-Toh K."/>
            <person name="Birren B."/>
            <person name="Nusbaum C."/>
            <person name="Kahn D."/>
            <person name="Robinson-Rechavi M."/>
            <person name="Laudet V."/>
            <person name="Schachter V."/>
            <person name="Quetier F."/>
            <person name="Saurin W."/>
            <person name="Scarpelli C."/>
            <person name="Wincker P."/>
            <person name="Lander E.S."/>
            <person name="Weissenbach J."/>
            <person name="Roest Crollius H."/>
        </authorList>
    </citation>
    <scope>NUCLEOTIDE SEQUENCE [LARGE SCALE GENOMIC DNA]</scope>
</reference>
<evidence type="ECO:0000313" key="2">
    <source>
        <dbReference type="EMBL" id="CAG14645.1"/>
    </source>
</evidence>
<keyword evidence="1" id="KW-0812">Transmembrane</keyword>
<gene>
    <name evidence="2" type="ORF">GSTENG00036009001</name>
</gene>
<keyword evidence="1" id="KW-1133">Transmembrane helix</keyword>
<proteinExistence type="predicted"/>
<protein>
    <submittedName>
        <fullName evidence="2">(spotted green pufferfish) hypothetical protein</fullName>
    </submittedName>
</protein>
<feature type="transmembrane region" description="Helical" evidence="1">
    <location>
        <begin position="12"/>
        <end position="29"/>
    </location>
</feature>
<sequence>LITCCNIHNKILGYSMACFMFYQVYIILAKPERNVRSAFTTSTVVRMHVGDGKSSSAASRSSSLVNLWKRRGSTGETLRY</sequence>
<dbReference type="EMBL" id="CAAE01023908">
    <property type="protein sequence ID" value="CAG14645.1"/>
    <property type="molecule type" value="Genomic_DNA"/>
</dbReference>
<comment type="caution">
    <text evidence="2">The sequence shown here is derived from an EMBL/GenBank/DDBJ whole genome shotgun (WGS) entry which is preliminary data.</text>
</comment>
<reference evidence="2" key="2">
    <citation type="submission" date="2004-02" db="EMBL/GenBank/DDBJ databases">
        <authorList>
            <consortium name="Genoscope"/>
            <consortium name="Whitehead Institute Centre for Genome Research"/>
        </authorList>
    </citation>
    <scope>NUCLEOTIDE SEQUENCE</scope>
</reference>
<feature type="non-terminal residue" evidence="2">
    <location>
        <position position="80"/>
    </location>
</feature>
<feature type="non-terminal residue" evidence="2">
    <location>
        <position position="1"/>
    </location>
</feature>
<keyword evidence="1" id="KW-0472">Membrane</keyword>
<organism evidence="2">
    <name type="scientific">Tetraodon nigroviridis</name>
    <name type="common">Spotted green pufferfish</name>
    <name type="synonym">Chelonodon nigroviridis</name>
    <dbReference type="NCBI Taxonomy" id="99883"/>
    <lineage>
        <taxon>Eukaryota</taxon>
        <taxon>Metazoa</taxon>
        <taxon>Chordata</taxon>
        <taxon>Craniata</taxon>
        <taxon>Vertebrata</taxon>
        <taxon>Euteleostomi</taxon>
        <taxon>Actinopterygii</taxon>
        <taxon>Neopterygii</taxon>
        <taxon>Teleostei</taxon>
        <taxon>Neoteleostei</taxon>
        <taxon>Acanthomorphata</taxon>
        <taxon>Eupercaria</taxon>
        <taxon>Tetraodontiformes</taxon>
        <taxon>Tetradontoidea</taxon>
        <taxon>Tetraodontidae</taxon>
        <taxon>Tetraodon</taxon>
    </lineage>
</organism>
<name>Q4RAD8_TETNG</name>
<dbReference type="KEGG" id="tng:GSTEN00036009G001"/>
<dbReference type="AlphaFoldDB" id="Q4RAD8"/>
<dbReference type="OrthoDB" id="425344at2759"/>
<evidence type="ECO:0000256" key="1">
    <source>
        <dbReference type="SAM" id="Phobius"/>
    </source>
</evidence>